<dbReference type="FunFam" id="3.40.50.620:FF:000013">
    <property type="entry name" value="Pantothenate synthetase"/>
    <property type="match status" value="1"/>
</dbReference>
<dbReference type="AlphaFoldDB" id="A0A401UCE8"/>
<gene>
    <name evidence="8" type="primary">panC</name>
    <name evidence="9" type="ORF">SanaruYs_28050</name>
</gene>
<dbReference type="RefSeq" id="WP_127123225.1">
    <property type="nucleotide sequence ID" value="NZ_BHXQ01000005.1"/>
</dbReference>
<evidence type="ECO:0000313" key="10">
    <source>
        <dbReference type="Proteomes" id="UP000288227"/>
    </source>
</evidence>
<dbReference type="InterPro" id="IPR014729">
    <property type="entry name" value="Rossmann-like_a/b/a_fold"/>
</dbReference>
<keyword evidence="3 8" id="KW-0436">Ligase</keyword>
<evidence type="ECO:0000256" key="5">
    <source>
        <dbReference type="ARBA" id="ARBA00022741"/>
    </source>
</evidence>
<dbReference type="InterPro" id="IPR004821">
    <property type="entry name" value="Cyt_trans-like"/>
</dbReference>
<dbReference type="EC" id="6.3.2.1" evidence="8"/>
<reference evidence="9 10" key="1">
    <citation type="submission" date="2018-11" db="EMBL/GenBank/DDBJ databases">
        <title>Chryseotalea sanarue gen. nov., sp., nov., a member of the family Cytophagaceae, isolated from a brackish lake in Hamamatsu Japan.</title>
        <authorList>
            <person name="Maejima Y."/>
            <person name="Iino T."/>
            <person name="Muraguchi Y."/>
            <person name="Fukuda K."/>
            <person name="Ohkuma M."/>
            <person name="Moriuchi R."/>
            <person name="Dohra H."/>
            <person name="Kimbara K."/>
            <person name="Shintani M."/>
        </authorList>
    </citation>
    <scope>NUCLEOTIDE SEQUENCE [LARGE SCALE GENOMIC DNA]</scope>
    <source>
        <strain evidence="9 10">Ys</strain>
    </source>
</reference>
<evidence type="ECO:0000256" key="7">
    <source>
        <dbReference type="ARBA" id="ARBA00048258"/>
    </source>
</evidence>
<dbReference type="GO" id="GO:0005524">
    <property type="term" value="F:ATP binding"/>
    <property type="evidence" value="ECO:0007669"/>
    <property type="project" value="UniProtKB-KW"/>
</dbReference>
<dbReference type="NCBIfam" id="TIGR00125">
    <property type="entry name" value="cyt_tran_rel"/>
    <property type="match status" value="1"/>
</dbReference>
<dbReference type="UniPathway" id="UPA00028">
    <property type="reaction ID" value="UER00005"/>
</dbReference>
<comment type="caution">
    <text evidence="9">The sequence shown here is derived from an EMBL/GenBank/DDBJ whole genome shotgun (WGS) entry which is preliminary data.</text>
</comment>
<feature type="binding site" evidence="8">
    <location>
        <position position="61"/>
    </location>
    <ligand>
        <name>beta-alanine</name>
        <dbReference type="ChEBI" id="CHEBI:57966"/>
    </ligand>
</feature>
<dbReference type="HAMAP" id="MF_00158">
    <property type="entry name" value="PanC"/>
    <property type="match status" value="1"/>
</dbReference>
<comment type="miscellaneous">
    <text evidence="8">The reaction proceeds by a bi uni uni bi ping pong mechanism.</text>
</comment>
<evidence type="ECO:0000313" key="9">
    <source>
        <dbReference type="EMBL" id="GCC52568.1"/>
    </source>
</evidence>
<organism evidence="9 10">
    <name type="scientific">Chryseotalea sanaruensis</name>
    <dbReference type="NCBI Taxonomy" id="2482724"/>
    <lineage>
        <taxon>Bacteria</taxon>
        <taxon>Pseudomonadati</taxon>
        <taxon>Bacteroidota</taxon>
        <taxon>Cytophagia</taxon>
        <taxon>Cytophagales</taxon>
        <taxon>Chryseotaleaceae</taxon>
        <taxon>Chryseotalea</taxon>
    </lineage>
</organism>
<dbReference type="InterPro" id="IPR042176">
    <property type="entry name" value="Pantoate_ligase_C"/>
</dbReference>
<dbReference type="PANTHER" id="PTHR21299">
    <property type="entry name" value="CYTIDYLATE KINASE/PANTOATE-BETA-ALANINE LIGASE"/>
    <property type="match status" value="1"/>
</dbReference>
<dbReference type="CDD" id="cd00560">
    <property type="entry name" value="PanC"/>
    <property type="match status" value="1"/>
</dbReference>
<dbReference type="SUPFAM" id="SSF52374">
    <property type="entry name" value="Nucleotidylyl transferase"/>
    <property type="match status" value="1"/>
</dbReference>
<name>A0A401UCE8_9BACT</name>
<protein>
    <recommendedName>
        <fullName evidence="8">Pantothenate synthetase</fullName>
        <shortName evidence="8">PS</shortName>
        <ecNumber evidence="8">6.3.2.1</ecNumber>
    </recommendedName>
    <alternativeName>
        <fullName evidence="8">Pantoate--beta-alanine ligase</fullName>
    </alternativeName>
    <alternativeName>
        <fullName evidence="8">Pantoate-activating enzyme</fullName>
    </alternativeName>
</protein>
<keyword evidence="4 8" id="KW-0566">Pantothenate biosynthesis</keyword>
<dbReference type="GO" id="GO:0015940">
    <property type="term" value="P:pantothenate biosynthetic process"/>
    <property type="evidence" value="ECO:0007669"/>
    <property type="project" value="UniProtKB-UniRule"/>
</dbReference>
<comment type="similarity">
    <text evidence="2 8">Belongs to the pantothenate synthetase family.</text>
</comment>
<evidence type="ECO:0000256" key="4">
    <source>
        <dbReference type="ARBA" id="ARBA00022655"/>
    </source>
</evidence>
<dbReference type="Proteomes" id="UP000288227">
    <property type="component" value="Unassembled WGS sequence"/>
</dbReference>
<keyword evidence="5 8" id="KW-0547">Nucleotide-binding</keyword>
<feature type="binding site" evidence="8">
    <location>
        <begin position="30"/>
        <end position="37"/>
    </location>
    <ligand>
        <name>ATP</name>
        <dbReference type="ChEBI" id="CHEBI:30616"/>
    </ligand>
</feature>
<feature type="binding site" evidence="8">
    <location>
        <position position="176"/>
    </location>
    <ligand>
        <name>ATP</name>
        <dbReference type="ChEBI" id="CHEBI:30616"/>
    </ligand>
</feature>
<dbReference type="EMBL" id="BHXQ01000005">
    <property type="protein sequence ID" value="GCC52568.1"/>
    <property type="molecule type" value="Genomic_DNA"/>
</dbReference>
<comment type="subunit">
    <text evidence="8">Homodimer.</text>
</comment>
<evidence type="ECO:0000256" key="3">
    <source>
        <dbReference type="ARBA" id="ARBA00022598"/>
    </source>
</evidence>
<comment type="catalytic activity">
    <reaction evidence="7 8">
        <text>(R)-pantoate + beta-alanine + ATP = (R)-pantothenate + AMP + diphosphate + H(+)</text>
        <dbReference type="Rhea" id="RHEA:10912"/>
        <dbReference type="ChEBI" id="CHEBI:15378"/>
        <dbReference type="ChEBI" id="CHEBI:15980"/>
        <dbReference type="ChEBI" id="CHEBI:29032"/>
        <dbReference type="ChEBI" id="CHEBI:30616"/>
        <dbReference type="ChEBI" id="CHEBI:33019"/>
        <dbReference type="ChEBI" id="CHEBI:57966"/>
        <dbReference type="ChEBI" id="CHEBI:456215"/>
        <dbReference type="EC" id="6.3.2.1"/>
    </reaction>
</comment>
<evidence type="ECO:0000256" key="2">
    <source>
        <dbReference type="ARBA" id="ARBA00009256"/>
    </source>
</evidence>
<dbReference type="Gene3D" id="3.40.50.620">
    <property type="entry name" value="HUPs"/>
    <property type="match status" value="1"/>
</dbReference>
<feature type="binding site" evidence="8">
    <location>
        <begin position="184"/>
        <end position="187"/>
    </location>
    <ligand>
        <name>ATP</name>
        <dbReference type="ChEBI" id="CHEBI:30616"/>
    </ligand>
</feature>
<keyword evidence="10" id="KW-1185">Reference proteome</keyword>
<dbReference type="OrthoDB" id="9773087at2"/>
<keyword evidence="6 8" id="KW-0067">ATP-binding</keyword>
<evidence type="ECO:0000256" key="6">
    <source>
        <dbReference type="ARBA" id="ARBA00022840"/>
    </source>
</evidence>
<comment type="pathway">
    <text evidence="1 8">Cofactor biosynthesis; (R)-pantothenate biosynthesis; (R)-pantothenate from (R)-pantoate and beta-alanine: step 1/1.</text>
</comment>
<accession>A0A401UCE8</accession>
<dbReference type="Gene3D" id="3.30.1300.10">
    <property type="entry name" value="Pantoate-beta-alanine ligase, C-terminal domain"/>
    <property type="match status" value="1"/>
</dbReference>
<dbReference type="Pfam" id="PF02569">
    <property type="entry name" value="Pantoate_ligase"/>
    <property type="match status" value="1"/>
</dbReference>
<evidence type="ECO:0000256" key="8">
    <source>
        <dbReference type="HAMAP-Rule" id="MF_00158"/>
    </source>
</evidence>
<comment type="subcellular location">
    <subcellularLocation>
        <location evidence="8">Cytoplasm</location>
    </subcellularLocation>
</comment>
<dbReference type="NCBIfam" id="TIGR00018">
    <property type="entry name" value="panC"/>
    <property type="match status" value="1"/>
</dbReference>
<dbReference type="GO" id="GO:0005829">
    <property type="term" value="C:cytosol"/>
    <property type="evidence" value="ECO:0007669"/>
    <property type="project" value="TreeGrafter"/>
</dbReference>
<feature type="active site" description="Proton donor" evidence="8">
    <location>
        <position position="37"/>
    </location>
</feature>
<feature type="binding site" evidence="8">
    <location>
        <begin position="147"/>
        <end position="150"/>
    </location>
    <ligand>
        <name>ATP</name>
        <dbReference type="ChEBI" id="CHEBI:30616"/>
    </ligand>
</feature>
<sequence>MEIFREIKPLRAFLREKNKAGFLIGFVPTMGALHEGHLSLIEASKKLGCFTVCSIFVNPAQFNNADDLKKYPRNIEEDIKLLEEAKCDALFAPNADEIYPHPSNTHFDFGSLGTTMEGEFRPGHFSGVALVVSKLFHIIEPDHAFFGQKDWQQVTIINQLVKDLNFDIQLHPITTLREKDGLAMSSRNQRLTEDQRSKSIVFYQSLLDCKARLEAGERLDKIAPFIKNKIEQDSELRLEYLQLANRENLSSLNSVEEPNNAVLCIAGFVGDVRLIDNILL</sequence>
<keyword evidence="8" id="KW-0963">Cytoplasm</keyword>
<evidence type="ECO:0000256" key="1">
    <source>
        <dbReference type="ARBA" id="ARBA00004990"/>
    </source>
</evidence>
<proteinExistence type="inferred from homology"/>
<dbReference type="GO" id="GO:0004592">
    <property type="term" value="F:pantoate-beta-alanine ligase activity"/>
    <property type="evidence" value="ECO:0007669"/>
    <property type="project" value="UniProtKB-UniRule"/>
</dbReference>
<comment type="function">
    <text evidence="8">Catalyzes the condensation of pantoate with beta-alanine in an ATP-dependent reaction via a pantoyl-adenylate intermediate.</text>
</comment>
<dbReference type="InterPro" id="IPR003721">
    <property type="entry name" value="Pantoate_ligase"/>
</dbReference>
<feature type="binding site" evidence="8">
    <location>
        <position position="61"/>
    </location>
    <ligand>
        <name>(R)-pantoate</name>
        <dbReference type="ChEBI" id="CHEBI:15980"/>
    </ligand>
</feature>
<dbReference type="PANTHER" id="PTHR21299:SF1">
    <property type="entry name" value="PANTOATE--BETA-ALANINE LIGASE"/>
    <property type="match status" value="1"/>
</dbReference>
<feature type="binding site" evidence="8">
    <location>
        <position position="153"/>
    </location>
    <ligand>
        <name>(R)-pantoate</name>
        <dbReference type="ChEBI" id="CHEBI:15980"/>
    </ligand>
</feature>